<dbReference type="Pfam" id="PF01406">
    <property type="entry name" value="tRNA-synt_1e"/>
    <property type="match status" value="1"/>
</dbReference>
<dbReference type="NCBIfam" id="TIGR00435">
    <property type="entry name" value="cysS"/>
    <property type="match status" value="1"/>
</dbReference>
<keyword evidence="9 12" id="KW-0067">ATP-binding</keyword>
<reference evidence="14 15" key="1">
    <citation type="submission" date="2018-01" db="EMBL/GenBank/DDBJ databases">
        <authorList>
            <person name="Paulsen S."/>
            <person name="Gram L.K."/>
        </authorList>
    </citation>
    <scope>NUCLEOTIDE SEQUENCE [LARGE SCALE GENOMIC DNA]</scope>
    <source>
        <strain evidence="14 15">S2676</strain>
    </source>
</reference>
<keyword evidence="7 12" id="KW-0547">Nucleotide-binding</keyword>
<dbReference type="EMBL" id="PNCI01000058">
    <property type="protein sequence ID" value="TMP25623.1"/>
    <property type="molecule type" value="Genomic_DNA"/>
</dbReference>
<dbReference type="Proteomes" id="UP000310249">
    <property type="component" value="Unassembled WGS sequence"/>
</dbReference>
<keyword evidence="4 12" id="KW-0963">Cytoplasm</keyword>
<protein>
    <recommendedName>
        <fullName evidence="12">Cysteine--tRNA ligase</fullName>
        <ecNumber evidence="12">6.1.1.16</ecNumber>
    </recommendedName>
    <alternativeName>
        <fullName evidence="12">Cysteinyl-tRNA synthetase</fullName>
        <shortName evidence="12">CysRS</shortName>
    </alternativeName>
</protein>
<evidence type="ECO:0000256" key="3">
    <source>
        <dbReference type="ARBA" id="ARBA00011245"/>
    </source>
</evidence>
<dbReference type="EC" id="6.1.1.16" evidence="12"/>
<dbReference type="FunFam" id="3.40.50.620:FF:000009">
    <property type="entry name" value="Cysteine--tRNA ligase"/>
    <property type="match status" value="1"/>
</dbReference>
<comment type="subcellular location">
    <subcellularLocation>
        <location evidence="1 12">Cytoplasm</location>
    </subcellularLocation>
</comment>
<comment type="cofactor">
    <cofactor evidence="12">
        <name>Zn(2+)</name>
        <dbReference type="ChEBI" id="CHEBI:29105"/>
    </cofactor>
    <text evidence="12">Binds 1 zinc ion per subunit.</text>
</comment>
<dbReference type="InterPro" id="IPR024909">
    <property type="entry name" value="Cys-tRNA/MSH_ligase"/>
</dbReference>
<dbReference type="InterPro" id="IPR032678">
    <property type="entry name" value="tRNA-synt_1_cat_dom"/>
</dbReference>
<dbReference type="SUPFAM" id="SSF47323">
    <property type="entry name" value="Anticodon-binding domain of a subclass of class I aminoacyl-tRNA synthetases"/>
    <property type="match status" value="1"/>
</dbReference>
<evidence type="ECO:0000256" key="6">
    <source>
        <dbReference type="ARBA" id="ARBA00022723"/>
    </source>
</evidence>
<dbReference type="InterPro" id="IPR009080">
    <property type="entry name" value="tRNAsynth_Ia_anticodon-bd"/>
</dbReference>
<evidence type="ECO:0000256" key="8">
    <source>
        <dbReference type="ARBA" id="ARBA00022833"/>
    </source>
</evidence>
<dbReference type="SMART" id="SM00840">
    <property type="entry name" value="DALR_2"/>
    <property type="match status" value="1"/>
</dbReference>
<feature type="binding site" evidence="12">
    <location>
        <position position="28"/>
    </location>
    <ligand>
        <name>Zn(2+)</name>
        <dbReference type="ChEBI" id="CHEBI:29105"/>
    </ligand>
</feature>
<name>A0A5S3WHP1_9GAMM</name>
<evidence type="ECO:0000259" key="13">
    <source>
        <dbReference type="SMART" id="SM00840"/>
    </source>
</evidence>
<comment type="similarity">
    <text evidence="2 12">Belongs to the class-I aminoacyl-tRNA synthetase family.</text>
</comment>
<evidence type="ECO:0000256" key="11">
    <source>
        <dbReference type="ARBA" id="ARBA00023146"/>
    </source>
</evidence>
<organism evidence="14 15">
    <name type="scientific">Pseudoalteromonas rubra</name>
    <dbReference type="NCBI Taxonomy" id="43658"/>
    <lineage>
        <taxon>Bacteria</taxon>
        <taxon>Pseudomonadati</taxon>
        <taxon>Pseudomonadota</taxon>
        <taxon>Gammaproteobacteria</taxon>
        <taxon>Alteromonadales</taxon>
        <taxon>Pseudoalteromonadaceae</taxon>
        <taxon>Pseudoalteromonas</taxon>
    </lineage>
</organism>
<reference evidence="15" key="2">
    <citation type="submission" date="2019-06" db="EMBL/GenBank/DDBJ databases">
        <title>Co-occurence of chitin degradation, pigmentation and bioactivity in marine Pseudoalteromonas.</title>
        <authorList>
            <person name="Sonnenschein E.C."/>
            <person name="Bech P.K."/>
        </authorList>
    </citation>
    <scope>NUCLEOTIDE SEQUENCE [LARGE SCALE GENOMIC DNA]</scope>
    <source>
        <strain evidence="15">S2676</strain>
    </source>
</reference>
<dbReference type="Pfam" id="PF09190">
    <property type="entry name" value="DALR_2"/>
    <property type="match status" value="1"/>
</dbReference>
<feature type="binding site" evidence="12">
    <location>
        <position position="238"/>
    </location>
    <ligand>
        <name>Zn(2+)</name>
        <dbReference type="ChEBI" id="CHEBI:29105"/>
    </ligand>
</feature>
<dbReference type="GO" id="GO:0008270">
    <property type="term" value="F:zinc ion binding"/>
    <property type="evidence" value="ECO:0007669"/>
    <property type="project" value="UniProtKB-UniRule"/>
</dbReference>
<keyword evidence="6 12" id="KW-0479">Metal-binding</keyword>
<accession>A0A5S3WHP1</accession>
<dbReference type="SUPFAM" id="SSF52374">
    <property type="entry name" value="Nucleotidylyl transferase"/>
    <property type="match status" value="1"/>
</dbReference>
<comment type="subunit">
    <text evidence="3 12">Monomer.</text>
</comment>
<dbReference type="GO" id="GO:0004817">
    <property type="term" value="F:cysteine-tRNA ligase activity"/>
    <property type="evidence" value="ECO:0007669"/>
    <property type="project" value="UniProtKB-UniRule"/>
</dbReference>
<evidence type="ECO:0000256" key="2">
    <source>
        <dbReference type="ARBA" id="ARBA00005594"/>
    </source>
</evidence>
<dbReference type="InterPro" id="IPR014729">
    <property type="entry name" value="Rossmann-like_a/b/a_fold"/>
</dbReference>
<evidence type="ECO:0000256" key="5">
    <source>
        <dbReference type="ARBA" id="ARBA00022598"/>
    </source>
</evidence>
<feature type="short sequence motif" description="'HIGH' region" evidence="12">
    <location>
        <begin position="30"/>
        <end position="40"/>
    </location>
</feature>
<dbReference type="CDD" id="cd07963">
    <property type="entry name" value="Anticodon_Ia_Cys"/>
    <property type="match status" value="1"/>
</dbReference>
<dbReference type="PANTHER" id="PTHR10890">
    <property type="entry name" value="CYSTEINYL-TRNA SYNTHETASE"/>
    <property type="match status" value="1"/>
</dbReference>
<evidence type="ECO:0000256" key="12">
    <source>
        <dbReference type="HAMAP-Rule" id="MF_00041"/>
    </source>
</evidence>
<sequence>MLQIYNTLTRQKTEFKPLVEGKVDMYVCGITIYDFCHVGHARTYVSFDVMNRYLRHLGYQVTYVRNITDVDDKIIKRAAENNEEIDALTVRMTKAMHEDFEALNILPADIEPTVTGHMDEIIVMIERLIEKGHAYVAKNGDVLFDVSTFEAYGQLSQQDLDMLQAGARVEVAEGKDDPLDFVLWKKAKAGEPSWTSPWGEGRPGWHIECSAMSSKHLGEFFDIHGGGSDLQFPHHENEIAQSCCANNGRYVNTWIHTGMVQVNKEKMSKSLGNFFTVREVLKAYDRETVRYFLINGHYRSQLNYSQENLEQARSSLERIYTALRGVELVETELAGNPFVARFEAAMNDDFNTPEALPVIFELAKEVNLLKDSDAKAAGEHAFILVKLAEVLGIAQQDPEAFLHGDQGEDEVAKIEALIEQRKTARENKDWAAADAARDALTAMGVVLEDSAGKTTWRKA</sequence>
<dbReference type="CDD" id="cd00672">
    <property type="entry name" value="CysRS_core"/>
    <property type="match status" value="1"/>
</dbReference>
<evidence type="ECO:0000256" key="9">
    <source>
        <dbReference type="ARBA" id="ARBA00022840"/>
    </source>
</evidence>
<dbReference type="RefSeq" id="WP_138552138.1">
    <property type="nucleotide sequence ID" value="NZ_PNCH01000033.1"/>
</dbReference>
<dbReference type="GO" id="GO:0006423">
    <property type="term" value="P:cysteinyl-tRNA aminoacylation"/>
    <property type="evidence" value="ECO:0007669"/>
    <property type="project" value="UniProtKB-UniRule"/>
</dbReference>
<dbReference type="GO" id="GO:0005829">
    <property type="term" value="C:cytosol"/>
    <property type="evidence" value="ECO:0007669"/>
    <property type="project" value="TreeGrafter"/>
</dbReference>
<evidence type="ECO:0000256" key="7">
    <source>
        <dbReference type="ARBA" id="ARBA00022741"/>
    </source>
</evidence>
<dbReference type="HAMAP" id="MF_00041">
    <property type="entry name" value="Cys_tRNA_synth"/>
    <property type="match status" value="1"/>
</dbReference>
<evidence type="ECO:0000256" key="4">
    <source>
        <dbReference type="ARBA" id="ARBA00022490"/>
    </source>
</evidence>
<gene>
    <name evidence="12" type="primary">cysS</name>
    <name evidence="14" type="ORF">CWB99_20880</name>
</gene>
<dbReference type="InterPro" id="IPR056411">
    <property type="entry name" value="CysS_C"/>
</dbReference>
<dbReference type="PRINTS" id="PR00983">
    <property type="entry name" value="TRNASYNTHCYS"/>
</dbReference>
<keyword evidence="8 12" id="KW-0862">Zinc</keyword>
<dbReference type="PANTHER" id="PTHR10890:SF3">
    <property type="entry name" value="CYSTEINE--TRNA LIGASE, CYTOPLASMIC"/>
    <property type="match status" value="1"/>
</dbReference>
<dbReference type="InterPro" id="IPR015803">
    <property type="entry name" value="Cys-tRNA-ligase"/>
</dbReference>
<keyword evidence="10 12" id="KW-0648">Protein biosynthesis</keyword>
<dbReference type="GO" id="GO:0005524">
    <property type="term" value="F:ATP binding"/>
    <property type="evidence" value="ECO:0007669"/>
    <property type="project" value="UniProtKB-UniRule"/>
</dbReference>
<evidence type="ECO:0000256" key="10">
    <source>
        <dbReference type="ARBA" id="ARBA00022917"/>
    </source>
</evidence>
<proteinExistence type="inferred from homology"/>
<dbReference type="Gene3D" id="3.40.50.620">
    <property type="entry name" value="HUPs"/>
    <property type="match status" value="1"/>
</dbReference>
<feature type="binding site" evidence="12">
    <location>
        <position position="269"/>
    </location>
    <ligand>
        <name>ATP</name>
        <dbReference type="ChEBI" id="CHEBI:30616"/>
    </ligand>
</feature>
<dbReference type="AlphaFoldDB" id="A0A5S3WHP1"/>
<feature type="binding site" evidence="12">
    <location>
        <position position="209"/>
    </location>
    <ligand>
        <name>Zn(2+)</name>
        <dbReference type="ChEBI" id="CHEBI:29105"/>
    </ligand>
</feature>
<dbReference type="Pfam" id="PF23493">
    <property type="entry name" value="CysS_C"/>
    <property type="match status" value="1"/>
</dbReference>
<evidence type="ECO:0000256" key="1">
    <source>
        <dbReference type="ARBA" id="ARBA00004496"/>
    </source>
</evidence>
<comment type="catalytic activity">
    <reaction evidence="12">
        <text>tRNA(Cys) + L-cysteine + ATP = L-cysteinyl-tRNA(Cys) + AMP + diphosphate</text>
        <dbReference type="Rhea" id="RHEA:17773"/>
        <dbReference type="Rhea" id="RHEA-COMP:9661"/>
        <dbReference type="Rhea" id="RHEA-COMP:9679"/>
        <dbReference type="ChEBI" id="CHEBI:30616"/>
        <dbReference type="ChEBI" id="CHEBI:33019"/>
        <dbReference type="ChEBI" id="CHEBI:35235"/>
        <dbReference type="ChEBI" id="CHEBI:78442"/>
        <dbReference type="ChEBI" id="CHEBI:78517"/>
        <dbReference type="ChEBI" id="CHEBI:456215"/>
        <dbReference type="EC" id="6.1.1.16"/>
    </reaction>
</comment>
<feature type="short sequence motif" description="'KMSKS' region" evidence="12">
    <location>
        <begin position="266"/>
        <end position="270"/>
    </location>
</feature>
<keyword evidence="11 12" id="KW-0030">Aminoacyl-tRNA synthetase</keyword>
<feature type="binding site" evidence="12">
    <location>
        <position position="234"/>
    </location>
    <ligand>
        <name>Zn(2+)</name>
        <dbReference type="ChEBI" id="CHEBI:29105"/>
    </ligand>
</feature>
<comment type="caution">
    <text evidence="14">The sequence shown here is derived from an EMBL/GenBank/DDBJ whole genome shotgun (WGS) entry which is preliminary data.</text>
</comment>
<keyword evidence="5 12" id="KW-0436">Ligase</keyword>
<evidence type="ECO:0000313" key="14">
    <source>
        <dbReference type="EMBL" id="TMP25623.1"/>
    </source>
</evidence>
<feature type="domain" description="Cysteinyl-tRNA synthetase class Ia DALR" evidence="13">
    <location>
        <begin position="341"/>
        <end position="402"/>
    </location>
</feature>
<dbReference type="OrthoDB" id="9815130at2"/>
<dbReference type="Gene3D" id="1.20.120.1910">
    <property type="entry name" value="Cysteine-tRNA ligase, C-terminal anti-codon recognition domain"/>
    <property type="match status" value="1"/>
</dbReference>
<dbReference type="InterPro" id="IPR015273">
    <property type="entry name" value="Cys-tRNA-synt_Ia_DALR"/>
</dbReference>
<evidence type="ECO:0000313" key="15">
    <source>
        <dbReference type="Proteomes" id="UP000310249"/>
    </source>
</evidence>